<evidence type="ECO:0000313" key="3">
    <source>
        <dbReference type="Proteomes" id="UP000053593"/>
    </source>
</evidence>
<dbReference type="AlphaFoldDB" id="A0A0D0CDH1"/>
<organism evidence="2 3">
    <name type="scientific">Collybiopsis luxurians FD-317 M1</name>
    <dbReference type="NCBI Taxonomy" id="944289"/>
    <lineage>
        <taxon>Eukaryota</taxon>
        <taxon>Fungi</taxon>
        <taxon>Dikarya</taxon>
        <taxon>Basidiomycota</taxon>
        <taxon>Agaricomycotina</taxon>
        <taxon>Agaricomycetes</taxon>
        <taxon>Agaricomycetidae</taxon>
        <taxon>Agaricales</taxon>
        <taxon>Marasmiineae</taxon>
        <taxon>Omphalotaceae</taxon>
        <taxon>Collybiopsis</taxon>
        <taxon>Collybiopsis luxurians</taxon>
    </lineage>
</organism>
<sequence>MISEFTSGRVQRTRPTTSFTLYLLCLSLIFLGSSFMNMCTPKLELQNFGIKLMPSFVSPTIPSMGTNDSLKQIVLPSSVNGLNTSQTFLIRMTDLDSPNRMIGADSFVYPVIEPSYPPMVAKKLRLEAFLSAQDMSNYFESEVSHLQTVESGSLYITSGQEQVTGDLWIIMKKVNGSPLTKINPTEYEQILSGPKLACESFFNARYSDLVRAVLDLEKSSGLVHRDPSDSNTLWISLTEFSGLIDFGAMVLFGSEDWFRVLEEEFVDGQPVPKDISLEDWLMVVARRNWPLKSCVGN</sequence>
<feature type="transmembrane region" description="Helical" evidence="1">
    <location>
        <begin position="21"/>
        <end position="38"/>
    </location>
</feature>
<dbReference type="SUPFAM" id="SSF56112">
    <property type="entry name" value="Protein kinase-like (PK-like)"/>
    <property type="match status" value="1"/>
</dbReference>
<reference evidence="2 3" key="1">
    <citation type="submission" date="2014-04" db="EMBL/GenBank/DDBJ databases">
        <title>Evolutionary Origins and Diversification of the Mycorrhizal Mutualists.</title>
        <authorList>
            <consortium name="DOE Joint Genome Institute"/>
            <consortium name="Mycorrhizal Genomics Consortium"/>
            <person name="Kohler A."/>
            <person name="Kuo A."/>
            <person name="Nagy L.G."/>
            <person name="Floudas D."/>
            <person name="Copeland A."/>
            <person name="Barry K.W."/>
            <person name="Cichocki N."/>
            <person name="Veneault-Fourrey C."/>
            <person name="LaButti K."/>
            <person name="Lindquist E.A."/>
            <person name="Lipzen A."/>
            <person name="Lundell T."/>
            <person name="Morin E."/>
            <person name="Murat C."/>
            <person name="Riley R."/>
            <person name="Ohm R."/>
            <person name="Sun H."/>
            <person name="Tunlid A."/>
            <person name="Henrissat B."/>
            <person name="Grigoriev I.V."/>
            <person name="Hibbett D.S."/>
            <person name="Martin F."/>
        </authorList>
    </citation>
    <scope>NUCLEOTIDE SEQUENCE [LARGE SCALE GENOMIC DNA]</scope>
    <source>
        <strain evidence="2 3">FD-317 M1</strain>
    </source>
</reference>
<keyword evidence="1" id="KW-0472">Membrane</keyword>
<keyword evidence="1" id="KW-0812">Transmembrane</keyword>
<name>A0A0D0CDH1_9AGAR</name>
<protein>
    <submittedName>
        <fullName evidence="2">Uncharacterized protein</fullName>
    </submittedName>
</protein>
<dbReference type="HOGENOM" id="CLU_937062_0_0_1"/>
<keyword evidence="1" id="KW-1133">Transmembrane helix</keyword>
<gene>
    <name evidence="2" type="ORF">GYMLUDRAFT_49649</name>
</gene>
<dbReference type="InterPro" id="IPR011009">
    <property type="entry name" value="Kinase-like_dom_sf"/>
</dbReference>
<dbReference type="EMBL" id="KN834835">
    <property type="protein sequence ID" value="KIK52983.1"/>
    <property type="molecule type" value="Genomic_DNA"/>
</dbReference>
<proteinExistence type="predicted"/>
<dbReference type="Proteomes" id="UP000053593">
    <property type="component" value="Unassembled WGS sequence"/>
</dbReference>
<keyword evidence="3" id="KW-1185">Reference proteome</keyword>
<evidence type="ECO:0000313" key="2">
    <source>
        <dbReference type="EMBL" id="KIK52983.1"/>
    </source>
</evidence>
<evidence type="ECO:0000256" key="1">
    <source>
        <dbReference type="SAM" id="Phobius"/>
    </source>
</evidence>
<accession>A0A0D0CDH1</accession>